<dbReference type="Gene3D" id="3.40.50.150">
    <property type="entry name" value="Vaccinia Virus protein VP39"/>
    <property type="match status" value="1"/>
</dbReference>
<evidence type="ECO:0000313" key="2">
    <source>
        <dbReference type="Proteomes" id="UP000177954"/>
    </source>
</evidence>
<dbReference type="CDD" id="cd02440">
    <property type="entry name" value="AdoMet_MTases"/>
    <property type="match status" value="1"/>
</dbReference>
<dbReference type="PANTHER" id="PTHR43861">
    <property type="entry name" value="TRANS-ACONITATE 2-METHYLTRANSFERASE-RELATED"/>
    <property type="match status" value="1"/>
</dbReference>
<protein>
    <recommendedName>
        <fullName evidence="3">Methyltransferase domain-containing protein</fullName>
    </recommendedName>
</protein>
<dbReference type="EMBL" id="MHNZ01000030">
    <property type="protein sequence ID" value="OGZ55616.1"/>
    <property type="molecule type" value="Genomic_DNA"/>
</dbReference>
<dbReference type="SUPFAM" id="SSF53335">
    <property type="entry name" value="S-adenosyl-L-methionine-dependent methyltransferases"/>
    <property type="match status" value="1"/>
</dbReference>
<dbReference type="InterPro" id="IPR029063">
    <property type="entry name" value="SAM-dependent_MTases_sf"/>
</dbReference>
<proteinExistence type="predicted"/>
<dbReference type="AlphaFoldDB" id="A0A1G2GZG5"/>
<accession>A0A1G2GZG5</accession>
<reference evidence="1 2" key="1">
    <citation type="journal article" date="2016" name="Nat. Commun.">
        <title>Thousands of microbial genomes shed light on interconnected biogeochemical processes in an aquifer system.</title>
        <authorList>
            <person name="Anantharaman K."/>
            <person name="Brown C.T."/>
            <person name="Hug L.A."/>
            <person name="Sharon I."/>
            <person name="Castelle C.J."/>
            <person name="Probst A.J."/>
            <person name="Thomas B.C."/>
            <person name="Singh A."/>
            <person name="Wilkins M.J."/>
            <person name="Karaoz U."/>
            <person name="Brodie E.L."/>
            <person name="Williams K.H."/>
            <person name="Hubbard S.S."/>
            <person name="Banfield J.F."/>
        </authorList>
    </citation>
    <scope>NUCLEOTIDE SEQUENCE [LARGE SCALE GENOMIC DNA]</scope>
</reference>
<sequence length="221" mass="25462">MRKDASSQYLTPAEISKLFLRLYPNARGFAKFVLRWRPRITPIEEVFRRVPPADRVVEMGCGRGMLSVLLSVSGRVKNILGIDVSESAISVAKDAARTLNTGIDFCHVSSFADWPQDTFDVVLCIDTLHHIPPEEQREFMRRLGGLCAHGGTLILEDIPPFPWWRRCINTLHDLVISKQLVHYRHPKEIAEWFQSEGFAISEEILFARLWYGYYLFVARKE</sequence>
<dbReference type="STRING" id="1802129.A3J04_00645"/>
<dbReference type="Pfam" id="PF13489">
    <property type="entry name" value="Methyltransf_23"/>
    <property type="match status" value="1"/>
</dbReference>
<name>A0A1G2GZG5_9BACT</name>
<evidence type="ECO:0008006" key="3">
    <source>
        <dbReference type="Google" id="ProtNLM"/>
    </source>
</evidence>
<gene>
    <name evidence="1" type="ORF">A3J04_00645</name>
</gene>
<organism evidence="1 2">
    <name type="scientific">Candidatus Ryanbacteria bacterium RIFCSPLOWO2_02_FULL_47_14</name>
    <dbReference type="NCBI Taxonomy" id="1802129"/>
    <lineage>
        <taxon>Bacteria</taxon>
        <taxon>Candidatus Ryaniibacteriota</taxon>
    </lineage>
</organism>
<comment type="caution">
    <text evidence="1">The sequence shown here is derived from an EMBL/GenBank/DDBJ whole genome shotgun (WGS) entry which is preliminary data.</text>
</comment>
<evidence type="ECO:0000313" key="1">
    <source>
        <dbReference type="EMBL" id="OGZ55616.1"/>
    </source>
</evidence>
<dbReference type="Proteomes" id="UP000177954">
    <property type="component" value="Unassembled WGS sequence"/>
</dbReference>